<name>S8C3S4_9LAMI</name>
<gene>
    <name evidence="2" type="ORF">M569_15769</name>
</gene>
<proteinExistence type="predicted"/>
<evidence type="ECO:0000313" key="3">
    <source>
        <dbReference type="Proteomes" id="UP000015453"/>
    </source>
</evidence>
<dbReference type="InterPro" id="IPR009543">
    <property type="entry name" value="VPS13_VAB"/>
</dbReference>
<dbReference type="Pfam" id="PF25036">
    <property type="entry name" value="VPS13_VAB"/>
    <property type="match status" value="1"/>
</dbReference>
<dbReference type="GO" id="GO:0006623">
    <property type="term" value="P:protein targeting to vacuole"/>
    <property type="evidence" value="ECO:0007669"/>
    <property type="project" value="TreeGrafter"/>
</dbReference>
<dbReference type="EMBL" id="AUSU01008686">
    <property type="protein sequence ID" value="EPS59041.1"/>
    <property type="molecule type" value="Genomic_DNA"/>
</dbReference>
<dbReference type="AlphaFoldDB" id="S8C3S4"/>
<dbReference type="Proteomes" id="UP000015453">
    <property type="component" value="Unassembled WGS sequence"/>
</dbReference>
<reference evidence="2 3" key="1">
    <citation type="journal article" date="2013" name="BMC Genomics">
        <title>The miniature genome of a carnivorous plant Genlisea aurea contains a low number of genes and short non-coding sequences.</title>
        <authorList>
            <person name="Leushkin E.V."/>
            <person name="Sutormin R.A."/>
            <person name="Nabieva E.R."/>
            <person name="Penin A.A."/>
            <person name="Kondrashov A.S."/>
            <person name="Logacheva M.D."/>
        </authorList>
    </citation>
    <scope>NUCLEOTIDE SEQUENCE [LARGE SCALE GENOMIC DNA]</scope>
</reference>
<dbReference type="PANTHER" id="PTHR16166">
    <property type="entry name" value="VACUOLAR PROTEIN SORTING-ASSOCIATED PROTEIN VPS13"/>
    <property type="match status" value="1"/>
</dbReference>
<organism evidence="2 3">
    <name type="scientific">Genlisea aurea</name>
    <dbReference type="NCBI Taxonomy" id="192259"/>
    <lineage>
        <taxon>Eukaryota</taxon>
        <taxon>Viridiplantae</taxon>
        <taxon>Streptophyta</taxon>
        <taxon>Embryophyta</taxon>
        <taxon>Tracheophyta</taxon>
        <taxon>Spermatophyta</taxon>
        <taxon>Magnoliopsida</taxon>
        <taxon>eudicotyledons</taxon>
        <taxon>Gunneridae</taxon>
        <taxon>Pentapetalae</taxon>
        <taxon>asterids</taxon>
        <taxon>lamiids</taxon>
        <taxon>Lamiales</taxon>
        <taxon>Lentibulariaceae</taxon>
        <taxon>Genlisea</taxon>
    </lineage>
</organism>
<feature type="non-terminal residue" evidence="2">
    <location>
        <position position="1"/>
    </location>
</feature>
<feature type="domain" description="Vacuolar protein sorting-associated protein 13 VPS13 adaptor binding" evidence="1">
    <location>
        <begin position="6"/>
        <end position="114"/>
    </location>
</feature>
<accession>S8C3S4</accession>
<dbReference type="InterPro" id="IPR026847">
    <property type="entry name" value="VPS13"/>
</dbReference>
<protein>
    <recommendedName>
        <fullName evidence="1">Vacuolar protein sorting-associated protein 13 VPS13 adaptor binding domain-containing protein</fullName>
    </recommendedName>
</protein>
<keyword evidence="3" id="KW-1185">Reference proteome</keyword>
<sequence>HKIQFMLLEEKTMDAQLNLDLLSGLTQIDLESQELFGLRDTMRLGVSLRPELEENVPSQTVSFRPRYILCNESETPIAIRQCYVELDTISYNSFGEFAAIHTVEDGSSIILHFHWPTLTETPYRIENFLRDAPITYYQKGSYVSENLGAGSIVNYVWDDLTLPHKLVIQSDDLHLLHEINLDKVRPWKPFRRNQLSRGLVYYGRLMGSDALKLGYEVYAVGITRVLRICELSESSKVNRISGRGAKFRLRISYFSIQLLEKTEEDVSEQSECKPIIIAKLENINWNAVSIDRYKCMELRIQSLSVDEKWAGAPFSAMLRQHRSEKSNADDHIICVSLVLLPLSSHVKQVKSLSILLQPLDLNVDEGTLMKLVPFWRRSLSESTAPRRQYYFDRFEIHPIKIVASFLPGESDYRYSSAQETLRSLIHSVIKVPAIRRKTVELNGVLVTHALITLRELAVKCAQHYSWYVMRAVYIAKGSPLLPPDFASLFDDLASSSLDVFFDPSSGFLNLPNMTLGKKK</sequence>
<feature type="non-terminal residue" evidence="2">
    <location>
        <position position="519"/>
    </location>
</feature>
<comment type="caution">
    <text evidence="2">The sequence shown here is derived from an EMBL/GenBank/DDBJ whole genome shotgun (WGS) entry which is preliminary data.</text>
</comment>
<dbReference type="OrthoDB" id="428159at2759"/>
<dbReference type="PANTHER" id="PTHR16166:SF130">
    <property type="entry name" value="PROTEIN SORTING-ASSOCIATED PROTEIN, PUTATIVE (DUF1162)-RELATED"/>
    <property type="match status" value="1"/>
</dbReference>
<dbReference type="GO" id="GO:0045053">
    <property type="term" value="P:protein retention in Golgi apparatus"/>
    <property type="evidence" value="ECO:0007669"/>
    <property type="project" value="TreeGrafter"/>
</dbReference>
<evidence type="ECO:0000313" key="2">
    <source>
        <dbReference type="EMBL" id="EPS59041.1"/>
    </source>
</evidence>
<evidence type="ECO:0000259" key="1">
    <source>
        <dbReference type="Pfam" id="PF25036"/>
    </source>
</evidence>